<organism evidence="7 8">
    <name type="scientific">Aerococcus agrisoli</name>
    <dbReference type="NCBI Taxonomy" id="2487350"/>
    <lineage>
        <taxon>Bacteria</taxon>
        <taxon>Bacillati</taxon>
        <taxon>Bacillota</taxon>
        <taxon>Bacilli</taxon>
        <taxon>Lactobacillales</taxon>
        <taxon>Aerococcaceae</taxon>
        <taxon>Aerococcus</taxon>
    </lineage>
</organism>
<protein>
    <submittedName>
        <fullName evidence="7">Amino acid ABC transporter substrate-binding protein</fullName>
    </submittedName>
</protein>
<comment type="caution">
    <text evidence="7">The sequence shown here is derived from an EMBL/GenBank/DDBJ whole genome shotgun (WGS) entry which is preliminary data.</text>
</comment>
<comment type="similarity">
    <text evidence="2 4">Belongs to the bacterial solute-binding protein 3 family.</text>
</comment>
<evidence type="ECO:0000256" key="3">
    <source>
        <dbReference type="ARBA" id="ARBA00022729"/>
    </source>
</evidence>
<evidence type="ECO:0000256" key="4">
    <source>
        <dbReference type="RuleBase" id="RU003744"/>
    </source>
</evidence>
<dbReference type="SUPFAM" id="SSF53850">
    <property type="entry name" value="Periplasmic binding protein-like II"/>
    <property type="match status" value="1"/>
</dbReference>
<evidence type="ECO:0000259" key="6">
    <source>
        <dbReference type="SMART" id="SM00062"/>
    </source>
</evidence>
<comment type="subcellular location">
    <subcellularLocation>
        <location evidence="1">Cell envelope</location>
    </subcellularLocation>
</comment>
<dbReference type="InterPro" id="IPR018313">
    <property type="entry name" value="SBP_3_CS"/>
</dbReference>
<dbReference type="Pfam" id="PF00497">
    <property type="entry name" value="SBP_bac_3"/>
    <property type="match status" value="1"/>
</dbReference>
<dbReference type="PROSITE" id="PS51257">
    <property type="entry name" value="PROKAR_LIPOPROTEIN"/>
    <property type="match status" value="1"/>
</dbReference>
<dbReference type="AlphaFoldDB" id="A0A3N4GHV2"/>
<dbReference type="PANTHER" id="PTHR35936:SF19">
    <property type="entry name" value="AMINO-ACID-BINDING PROTEIN YXEM-RELATED"/>
    <property type="match status" value="1"/>
</dbReference>
<dbReference type="RefSeq" id="WP_123779348.1">
    <property type="nucleotide sequence ID" value="NZ_RKMG01000004.1"/>
</dbReference>
<keyword evidence="8" id="KW-1185">Reference proteome</keyword>
<dbReference type="InterPro" id="IPR001638">
    <property type="entry name" value="Solute-binding_3/MltF_N"/>
</dbReference>
<accession>A0A3N4GHV2</accession>
<feature type="chain" id="PRO_5039406054" evidence="5">
    <location>
        <begin position="20"/>
        <end position="266"/>
    </location>
</feature>
<gene>
    <name evidence="7" type="ORF">EF384_02160</name>
</gene>
<evidence type="ECO:0000313" key="7">
    <source>
        <dbReference type="EMBL" id="RPA62443.1"/>
    </source>
</evidence>
<evidence type="ECO:0000256" key="1">
    <source>
        <dbReference type="ARBA" id="ARBA00004196"/>
    </source>
</evidence>
<reference evidence="7 8" key="1">
    <citation type="submission" date="2018-11" db="EMBL/GenBank/DDBJ databases">
        <title>Aerococcus sp. SJQ22, whole genome shotgun sequence.</title>
        <authorList>
            <person name="Sun L."/>
            <person name="Gao X."/>
            <person name="Chen W."/>
            <person name="Huang K."/>
        </authorList>
    </citation>
    <scope>NUCLEOTIDE SEQUENCE [LARGE SCALE GENOMIC DNA]</scope>
    <source>
        <strain evidence="7 8">SJQ22</strain>
    </source>
</reference>
<dbReference type="SMART" id="SM00062">
    <property type="entry name" value="PBPb"/>
    <property type="match status" value="1"/>
</dbReference>
<dbReference type="Gene3D" id="3.40.190.10">
    <property type="entry name" value="Periplasmic binding protein-like II"/>
    <property type="match status" value="2"/>
</dbReference>
<evidence type="ECO:0000256" key="5">
    <source>
        <dbReference type="SAM" id="SignalP"/>
    </source>
</evidence>
<dbReference type="PROSITE" id="PS01039">
    <property type="entry name" value="SBP_BACTERIAL_3"/>
    <property type="match status" value="1"/>
</dbReference>
<dbReference type="PANTHER" id="PTHR35936">
    <property type="entry name" value="MEMBRANE-BOUND LYTIC MUREIN TRANSGLYCOSYLASE F"/>
    <property type="match status" value="1"/>
</dbReference>
<feature type="domain" description="Solute-binding protein family 3/N-terminal" evidence="6">
    <location>
        <begin position="38"/>
        <end position="262"/>
    </location>
</feature>
<proteinExistence type="inferred from homology"/>
<name>A0A3N4GHV2_9LACT</name>
<dbReference type="OrthoDB" id="8613538at2"/>
<evidence type="ECO:0000313" key="8">
    <source>
        <dbReference type="Proteomes" id="UP000273977"/>
    </source>
</evidence>
<feature type="signal peptide" evidence="5">
    <location>
        <begin position="1"/>
        <end position="19"/>
    </location>
</feature>
<dbReference type="EMBL" id="RKMG01000004">
    <property type="protein sequence ID" value="RPA62443.1"/>
    <property type="molecule type" value="Genomic_DNA"/>
</dbReference>
<keyword evidence="3 5" id="KW-0732">Signal</keyword>
<dbReference type="GO" id="GO:0030313">
    <property type="term" value="C:cell envelope"/>
    <property type="evidence" value="ECO:0007669"/>
    <property type="project" value="UniProtKB-SubCell"/>
</dbReference>
<sequence>MKKYLKWLVFAAVALLVAACGNTGSTEESSSAAEAEKVIKVGATGQSFPNSYQEDGELTGFDVEVFETVAANLGYTVEWTTGGFDGLVTQLNTGKIDTIANNFAATEERAKVYQFTEPYAYAHTALGVLADSDIQSIEDLEGQTIGGVAGSNKVDIITKYIEDNGLDIEIRTYENREGPELDLEKGQIQAYVQDYAIIQSSITLKDKPFRTLEQTFSDDEVVFPFAQDEAGTALKEEFDAELEKLREDGTLAELSTKYYGEDITQP</sequence>
<evidence type="ECO:0000256" key="2">
    <source>
        <dbReference type="ARBA" id="ARBA00010333"/>
    </source>
</evidence>
<dbReference type="Proteomes" id="UP000273977">
    <property type="component" value="Unassembled WGS sequence"/>
</dbReference>